<evidence type="ECO:0000256" key="1">
    <source>
        <dbReference type="SAM" id="MobiDB-lite"/>
    </source>
</evidence>
<dbReference type="Proteomes" id="UP000243499">
    <property type="component" value="Chromosome 5"/>
</dbReference>
<feature type="region of interest" description="Disordered" evidence="1">
    <location>
        <begin position="48"/>
        <end position="104"/>
    </location>
</feature>
<name>A0A2T8IJY7_9POAL</name>
<keyword evidence="2" id="KW-0812">Transmembrane</keyword>
<reference evidence="3" key="1">
    <citation type="submission" date="2018-04" db="EMBL/GenBank/DDBJ databases">
        <title>WGS assembly of Panicum hallii.</title>
        <authorList>
            <person name="Lovell J."/>
            <person name="Jenkins J."/>
            <person name="Lowry D."/>
            <person name="Mamidi S."/>
            <person name="Sreedasyam A."/>
            <person name="Weng X."/>
            <person name="Barry K."/>
            <person name="Bonette J."/>
            <person name="Campitelli B."/>
            <person name="Daum C."/>
            <person name="Gordon S."/>
            <person name="Gould B."/>
            <person name="Lipzen A."/>
            <person name="Macqueen A."/>
            <person name="Palacio-Mejia J."/>
            <person name="Plott C."/>
            <person name="Shakirov E."/>
            <person name="Shu S."/>
            <person name="Yoshinaga Y."/>
            <person name="Zane M."/>
            <person name="Rokhsar D."/>
            <person name="Grimwood J."/>
            <person name="Schmutz J."/>
            <person name="Juenger T."/>
        </authorList>
    </citation>
    <scope>NUCLEOTIDE SEQUENCE [LARGE SCALE GENOMIC DNA]</scope>
    <source>
        <strain evidence="3">FIL2</strain>
    </source>
</reference>
<protein>
    <submittedName>
        <fullName evidence="3">Uncharacterized protein</fullName>
    </submittedName>
</protein>
<dbReference type="AlphaFoldDB" id="A0A2T8IJY7"/>
<proteinExistence type="predicted"/>
<feature type="compositionally biased region" description="Basic residues" evidence="1">
    <location>
        <begin position="62"/>
        <end position="75"/>
    </location>
</feature>
<feature type="compositionally biased region" description="Basic and acidic residues" evidence="1">
    <location>
        <begin position="50"/>
        <end position="59"/>
    </location>
</feature>
<dbReference type="EMBL" id="CM008050">
    <property type="protein sequence ID" value="PVH37984.1"/>
    <property type="molecule type" value="Genomic_DNA"/>
</dbReference>
<keyword evidence="2" id="KW-1133">Transmembrane helix</keyword>
<evidence type="ECO:0000256" key="2">
    <source>
        <dbReference type="SAM" id="Phobius"/>
    </source>
</evidence>
<dbReference type="Gramene" id="PVH37984">
    <property type="protein sequence ID" value="PVH37984"/>
    <property type="gene ID" value="PAHAL_5G142700"/>
</dbReference>
<organism evidence="3">
    <name type="scientific">Panicum hallii</name>
    <dbReference type="NCBI Taxonomy" id="206008"/>
    <lineage>
        <taxon>Eukaryota</taxon>
        <taxon>Viridiplantae</taxon>
        <taxon>Streptophyta</taxon>
        <taxon>Embryophyta</taxon>
        <taxon>Tracheophyta</taxon>
        <taxon>Spermatophyta</taxon>
        <taxon>Magnoliopsida</taxon>
        <taxon>Liliopsida</taxon>
        <taxon>Poales</taxon>
        <taxon>Poaceae</taxon>
        <taxon>PACMAD clade</taxon>
        <taxon>Panicoideae</taxon>
        <taxon>Panicodae</taxon>
        <taxon>Paniceae</taxon>
        <taxon>Panicinae</taxon>
        <taxon>Panicum</taxon>
        <taxon>Panicum sect. Panicum</taxon>
    </lineage>
</organism>
<gene>
    <name evidence="3" type="ORF">PAHAL_5G142700</name>
</gene>
<sequence>MRSPPVSRMAVSASGGVPMPRSTRYVAVLACTAAVAATATAVALRRRCGGRRDRGEEAAHPAARRTRSAAARRPRASTCVRSSRMPRPGLLGMAKNGNWNSRQRRSHRLEAIRHGTKGLVIPVVRMDS</sequence>
<evidence type="ECO:0000313" key="3">
    <source>
        <dbReference type="EMBL" id="PVH37984.1"/>
    </source>
</evidence>
<feature type="transmembrane region" description="Helical" evidence="2">
    <location>
        <begin position="25"/>
        <end position="44"/>
    </location>
</feature>
<keyword evidence="2" id="KW-0472">Membrane</keyword>
<accession>A0A2T8IJY7</accession>